<keyword evidence="12" id="KW-1185">Reference proteome</keyword>
<dbReference type="SMART" id="SM00752">
    <property type="entry name" value="HTTM"/>
    <property type="match status" value="1"/>
</dbReference>
<evidence type="ECO:0000256" key="3">
    <source>
        <dbReference type="ARBA" id="ARBA00022989"/>
    </source>
</evidence>
<reference evidence="10 11" key="1">
    <citation type="submission" date="2019-10" db="EMBL/GenBank/DDBJ databases">
        <title>Unraveling microbial dark matter from salterns through culturing: the case of the genus Halosegnis.</title>
        <authorList>
            <person name="Duran-Viseras A."/>
            <person name="Andrei A.-S."/>
            <person name="Vera-Gargallo B."/>
            <person name="Ghai R."/>
            <person name="Sanchez-Porro C."/>
            <person name="Ventosa A."/>
        </authorList>
    </citation>
    <scope>NUCLEOTIDE SEQUENCE [LARGE SCALE GENOMIC DNA]</scope>
    <source>
        <strain evidence="8 11">F17-44</strain>
        <strain evidence="7 12">F18-79</strain>
        <strain evidence="9 10">F19-13</strain>
    </source>
</reference>
<protein>
    <submittedName>
        <fullName evidence="8">HTTM domain-containing protein</fullName>
    </submittedName>
</protein>
<dbReference type="InterPro" id="IPR011020">
    <property type="entry name" value="HTTM-like"/>
</dbReference>
<comment type="caution">
    <text evidence="8">The sequence shown here is derived from an EMBL/GenBank/DDBJ whole genome shotgun (WGS) entry which is preliminary data.</text>
</comment>
<evidence type="ECO:0000313" key="12">
    <source>
        <dbReference type="Proteomes" id="UP000326865"/>
    </source>
</evidence>
<evidence type="ECO:0000256" key="4">
    <source>
        <dbReference type="ARBA" id="ARBA00023136"/>
    </source>
</evidence>
<dbReference type="Pfam" id="PF05090">
    <property type="entry name" value="HTTM"/>
    <property type="match status" value="1"/>
</dbReference>
<evidence type="ECO:0000313" key="11">
    <source>
        <dbReference type="Proteomes" id="UP000326302"/>
    </source>
</evidence>
<evidence type="ECO:0000256" key="5">
    <source>
        <dbReference type="SAM" id="Phobius"/>
    </source>
</evidence>
<dbReference type="InterPro" id="IPR053934">
    <property type="entry name" value="HTTM_dom"/>
</dbReference>
<dbReference type="GO" id="GO:0012505">
    <property type="term" value="C:endomembrane system"/>
    <property type="evidence" value="ECO:0007669"/>
    <property type="project" value="UniProtKB-SubCell"/>
</dbReference>
<evidence type="ECO:0000313" key="9">
    <source>
        <dbReference type="EMBL" id="KAB7520020.1"/>
    </source>
</evidence>
<dbReference type="AlphaFoldDB" id="A0A5N5UDV6"/>
<accession>A0A5N5UM74</accession>
<keyword evidence="2 5" id="KW-0812">Transmembrane</keyword>
<evidence type="ECO:0000256" key="1">
    <source>
        <dbReference type="ARBA" id="ARBA00004127"/>
    </source>
</evidence>
<dbReference type="EMBL" id="QKKZ01000001">
    <property type="protein sequence ID" value="KAB7515934.1"/>
    <property type="molecule type" value="Genomic_DNA"/>
</dbReference>
<feature type="transmembrane region" description="Helical" evidence="5">
    <location>
        <begin position="179"/>
        <end position="201"/>
    </location>
</feature>
<sequence length="485" mass="52592">MPPERTQRATALAVSPPCVVSLLAPLRETLPARVGIDTRGLAAVRIALGLLVLCDLALRLPDIAAFYTDAGVLPRSLLAEAYPTISQLSLYLLSGSLAWGTFLFGLTALAAVALVVGYRSRLAALVLFVLLLSLHARNLLIANAGNWLLRRLLLWCAFLPIGRRWALDARHVAADRGRAVSIATLGVLVQVVVVYAVNAVLKLRGDRWVEGSAVQYIYQVDSLTVGLGDLVAGTPLLSVGSHAWLALLVCSPLLVLARGHVRTLLVAALAGGHLFMFATLRLGVFPLVSVASLLVFLPPPVWDRVERVTEPLRARLRDPAAALPTPDDWPTVPRPATQTLTAVALAFVLVWSLASIGFLTVPAAPVDPEERRWDMFAPQPKTADSWSVPVGTTTDGQRVDVFRGGEPQFAVADSGATYPNVSWYLYLTSLPDAATLRPGFADYLCDRWDRRHDSRLATVELFHVTQEMYPEPSAPDRRSLGTFDC</sequence>
<comment type="subcellular location">
    <subcellularLocation>
        <location evidence="1">Endomembrane system</location>
        <topology evidence="1">Multi-pass membrane protein</topology>
    </subcellularLocation>
</comment>
<feature type="transmembrane region" description="Helical" evidence="5">
    <location>
        <begin position="264"/>
        <end position="297"/>
    </location>
</feature>
<feature type="transmembrane region" description="Helical" evidence="5">
    <location>
        <begin position="342"/>
        <end position="366"/>
    </location>
</feature>
<feature type="transmembrane region" description="Helical" evidence="5">
    <location>
        <begin position="236"/>
        <end position="257"/>
    </location>
</feature>
<feature type="domain" description="HTTM-like" evidence="6">
    <location>
        <begin position="33"/>
        <end position="301"/>
    </location>
</feature>
<keyword evidence="3 5" id="KW-1133">Transmembrane helix</keyword>
<evidence type="ECO:0000313" key="8">
    <source>
        <dbReference type="EMBL" id="KAB7516853.1"/>
    </source>
</evidence>
<dbReference type="Proteomes" id="UP000326302">
    <property type="component" value="Unassembled WGS sequence"/>
</dbReference>
<dbReference type="InterPro" id="IPR052964">
    <property type="entry name" value="Sporulation_signal_mat"/>
</dbReference>
<organism evidence="8 11">
    <name type="scientific">Halosegnis rubeus</name>
    <dbReference type="NCBI Taxonomy" id="2212850"/>
    <lineage>
        <taxon>Archaea</taxon>
        <taxon>Methanobacteriati</taxon>
        <taxon>Methanobacteriota</taxon>
        <taxon>Stenosarchaea group</taxon>
        <taxon>Halobacteria</taxon>
        <taxon>Halobacteriales</taxon>
        <taxon>Natronomonadaceae</taxon>
        <taxon>Halosegnis</taxon>
    </lineage>
</organism>
<dbReference type="PANTHER" id="PTHR39535:SF2">
    <property type="entry name" value="HTTM DOMAIN-CONTAINING PROTEIN"/>
    <property type="match status" value="1"/>
</dbReference>
<accession>A0A5N5UBA5</accession>
<evidence type="ECO:0000313" key="7">
    <source>
        <dbReference type="EMBL" id="KAB7515934.1"/>
    </source>
</evidence>
<dbReference type="EMBL" id="QMDY01000001">
    <property type="protein sequence ID" value="KAB7520020.1"/>
    <property type="molecule type" value="Genomic_DNA"/>
</dbReference>
<evidence type="ECO:0000313" key="10">
    <source>
        <dbReference type="Proteomes" id="UP000326207"/>
    </source>
</evidence>
<dbReference type="Proteomes" id="UP000326865">
    <property type="component" value="Unassembled WGS sequence"/>
</dbReference>
<keyword evidence="4 5" id="KW-0472">Membrane</keyword>
<accession>A0A5N5UDV6</accession>
<dbReference type="PANTHER" id="PTHR39535">
    <property type="entry name" value="SPORULATION-DELAYING PROTEIN SDPB"/>
    <property type="match status" value="1"/>
</dbReference>
<dbReference type="Proteomes" id="UP000326207">
    <property type="component" value="Unassembled WGS sequence"/>
</dbReference>
<proteinExistence type="predicted"/>
<feature type="transmembrane region" description="Helical" evidence="5">
    <location>
        <begin position="122"/>
        <end position="142"/>
    </location>
</feature>
<evidence type="ECO:0000259" key="6">
    <source>
        <dbReference type="SMART" id="SM00752"/>
    </source>
</evidence>
<gene>
    <name evidence="7" type="ORF">DM867_01980</name>
    <name evidence="8" type="ORF">DMP03_05670</name>
    <name evidence="9" type="ORF">DP108_01865</name>
</gene>
<name>A0A5N5UDV6_9EURY</name>
<feature type="transmembrane region" description="Helical" evidence="5">
    <location>
        <begin position="88"/>
        <end position="115"/>
    </location>
</feature>
<evidence type="ECO:0000256" key="2">
    <source>
        <dbReference type="ARBA" id="ARBA00022692"/>
    </source>
</evidence>
<dbReference type="EMBL" id="QJOW01000002">
    <property type="protein sequence ID" value="KAB7516853.1"/>
    <property type="molecule type" value="Genomic_DNA"/>
</dbReference>